<dbReference type="HOGENOM" id="CLU_1032232_0_0_1"/>
<dbReference type="AlphaFoldDB" id="D3KH17"/>
<evidence type="ECO:0000313" key="1">
    <source>
        <dbReference type="EMBL" id="KAE8305886.1"/>
    </source>
</evidence>
<dbReference type="EMBL" id="AACB03000001">
    <property type="protein sequence ID" value="KAE8305886.1"/>
    <property type="molecule type" value="Genomic_DNA"/>
</dbReference>
<dbReference type="OMA" id="CSQYLDQ"/>
<name>D3KH17_GIAIC</name>
<gene>
    <name evidence="1" type="ORF">GL50803_006292</name>
</gene>
<sequence>MKSLLLGLHEDLHALREKLEHQCTVLSRQFTAVERLTNPCITLSNGSLKFLPPPHGDQLKAAEDTVIAYLDHRSAEQKDATVESQSLIPVDPKLPSLVDLILQTCSQYLDQKPVHTFDWRDSALAQIMEATLGPIIDSGSSEPAWLQVSDSELASLGASIASLQAFEHPLMQSGTGNEGFLAGFLRDMALKQGGFKSFRSRLVLNKDEWRDLTKCLSAEVAETVLSLYKVIEKALKAALALDLPLQEKMRLVRLATDAISLSLHLTRDKT</sequence>
<keyword evidence="2" id="KW-1185">Reference proteome</keyword>
<protein>
    <submittedName>
        <fullName evidence="1">Uncharacterized protein</fullName>
    </submittedName>
</protein>
<organism evidence="1 2">
    <name type="scientific">Giardia intestinalis (strain ATCC 50803 / WB clone C6)</name>
    <name type="common">Giardia lamblia</name>
    <dbReference type="NCBI Taxonomy" id="184922"/>
    <lineage>
        <taxon>Eukaryota</taxon>
        <taxon>Metamonada</taxon>
        <taxon>Diplomonadida</taxon>
        <taxon>Hexamitidae</taxon>
        <taxon>Giardiinae</taxon>
        <taxon>Giardia</taxon>
    </lineage>
</organism>
<proteinExistence type="predicted"/>
<accession>D3KH17</accession>
<reference evidence="1 2" key="1">
    <citation type="journal article" date="2007" name="Science">
        <title>Genomic minimalism in the early diverging intestinal parasite Giardia lamblia.</title>
        <authorList>
            <person name="Morrison H.G."/>
            <person name="McArthur A.G."/>
            <person name="Gillin F.D."/>
            <person name="Aley S.B."/>
            <person name="Adam R.D."/>
            <person name="Olsen G.J."/>
            <person name="Best A.A."/>
            <person name="Cande W.Z."/>
            <person name="Chen F."/>
            <person name="Cipriano M.J."/>
            <person name="Davids B.J."/>
            <person name="Dawson S.C."/>
            <person name="Elmendorf H.G."/>
            <person name="Hehl A.B."/>
            <person name="Holder M.E."/>
            <person name="Huse S.M."/>
            <person name="Kim U.U."/>
            <person name="Lasek-Nesselquist E."/>
            <person name="Manning G."/>
            <person name="Nigam A."/>
            <person name="Nixon J.E."/>
            <person name="Palm D."/>
            <person name="Passamaneck N.E."/>
            <person name="Prabhu A."/>
            <person name="Reich C.I."/>
            <person name="Reiner D.S."/>
            <person name="Samuelson J."/>
            <person name="Svard S.G."/>
            <person name="Sogin M.L."/>
        </authorList>
    </citation>
    <scope>NUCLEOTIDE SEQUENCE [LARGE SCALE GENOMIC DNA]</scope>
    <source>
        <strain evidence="1 2">WB C6</strain>
    </source>
</reference>
<dbReference type="VEuPathDB" id="GiardiaDB:GL50803_6292"/>
<dbReference type="Proteomes" id="UP000001548">
    <property type="component" value="Unassembled WGS sequence"/>
</dbReference>
<comment type="caution">
    <text evidence="1">The sequence shown here is derived from an EMBL/GenBank/DDBJ whole genome shotgun (WGS) entry which is preliminary data.</text>
</comment>
<evidence type="ECO:0000313" key="2">
    <source>
        <dbReference type="Proteomes" id="UP000001548"/>
    </source>
</evidence>